<protein>
    <submittedName>
        <fullName evidence="5">Haem peroxidase,Haem peroxidase, animal type</fullName>
    </submittedName>
</protein>
<dbReference type="EMBL" id="CABPRJ010000020">
    <property type="protein sequence ID" value="VVC25788.1"/>
    <property type="molecule type" value="Genomic_DNA"/>
</dbReference>
<dbReference type="PROSITE" id="PS50292">
    <property type="entry name" value="PEROXIDASE_3"/>
    <property type="match status" value="1"/>
</dbReference>
<reference evidence="5 6" key="1">
    <citation type="submission" date="2019-08" db="EMBL/GenBank/DDBJ databases">
        <authorList>
            <person name="Alioto T."/>
            <person name="Alioto T."/>
            <person name="Gomez Garrido J."/>
        </authorList>
    </citation>
    <scope>NUCLEOTIDE SEQUENCE [LARGE SCALE GENOMIC DNA]</scope>
</reference>
<evidence type="ECO:0000256" key="1">
    <source>
        <dbReference type="ARBA" id="ARBA00022723"/>
    </source>
</evidence>
<keyword evidence="5" id="KW-0575">Peroxidase</keyword>
<sequence length="458" mass="53103">MRLDMFSAVRIKSSTNTIFERILPPAHPIHCPNRNLPQLYMVENNIINRASEEFMKPDKKKRNLLFQAFFKYFVLQYLNDDFNMTITASQLYGSNKATKQDLRSFNNGKMKIQSINGEQFPPYLKSARQVKMLYPPIKLKLQRNWFDRIVLQHSYNTHNTKWAMGHPMLSMDPMLFVMSTLWIREHNRVCDLLKRKWSTWTDDQIFNTAKSIVIGEMMKIMMSDIINVDTGHSFKFDLKPEIFHDQLKNITCSNTPFEFLLTSMWPSSLPEKFNNVSISTMLFSDNRQVLVNGLSKTVQLMIKEKLGMLTYNNYGNSTEPLTSVLLTMSRAQATQSFNNYRRQFGLNAYANFYKLTKNRNVAKKLQNLYKHVEDVELITGMLTEKRVNGVIPTATIMTNSFIVNSILTNSITSKDLWKAETFGGDEGFDIVKNANIETFICNNLGDNCNDFKVSLYAK</sequence>
<keyword evidence="2" id="KW-0223">Dioxygenase</keyword>
<dbReference type="InterPro" id="IPR037120">
    <property type="entry name" value="Haem_peroxidase_sf_animal"/>
</dbReference>
<dbReference type="GO" id="GO:0005737">
    <property type="term" value="C:cytoplasm"/>
    <property type="evidence" value="ECO:0007669"/>
    <property type="project" value="TreeGrafter"/>
</dbReference>
<dbReference type="AlphaFoldDB" id="A0A5E4M3R6"/>
<proteinExistence type="predicted"/>
<organism evidence="5 6">
    <name type="scientific">Cinara cedri</name>
    <dbReference type="NCBI Taxonomy" id="506608"/>
    <lineage>
        <taxon>Eukaryota</taxon>
        <taxon>Metazoa</taxon>
        <taxon>Ecdysozoa</taxon>
        <taxon>Arthropoda</taxon>
        <taxon>Hexapoda</taxon>
        <taxon>Insecta</taxon>
        <taxon>Pterygota</taxon>
        <taxon>Neoptera</taxon>
        <taxon>Paraneoptera</taxon>
        <taxon>Hemiptera</taxon>
        <taxon>Sternorrhyncha</taxon>
        <taxon>Aphidomorpha</taxon>
        <taxon>Aphidoidea</taxon>
        <taxon>Aphididae</taxon>
        <taxon>Lachninae</taxon>
        <taxon>Cinara</taxon>
    </lineage>
</organism>
<keyword evidence="3" id="KW-0560">Oxidoreductase</keyword>
<keyword evidence="1" id="KW-0479">Metal-binding</keyword>
<dbReference type="GO" id="GO:0020037">
    <property type="term" value="F:heme binding"/>
    <property type="evidence" value="ECO:0007669"/>
    <property type="project" value="InterPro"/>
</dbReference>
<dbReference type="SUPFAM" id="SSF48113">
    <property type="entry name" value="Heme-dependent peroxidases"/>
    <property type="match status" value="1"/>
</dbReference>
<dbReference type="Proteomes" id="UP000325440">
    <property type="component" value="Unassembled WGS sequence"/>
</dbReference>
<evidence type="ECO:0000313" key="5">
    <source>
        <dbReference type="EMBL" id="VVC25788.1"/>
    </source>
</evidence>
<dbReference type="Pfam" id="PF03098">
    <property type="entry name" value="An_peroxidase"/>
    <property type="match status" value="1"/>
</dbReference>
<dbReference type="GO" id="GO:0019371">
    <property type="term" value="P:cyclooxygenase pathway"/>
    <property type="evidence" value="ECO:0007669"/>
    <property type="project" value="TreeGrafter"/>
</dbReference>
<dbReference type="GO" id="GO:0046872">
    <property type="term" value="F:metal ion binding"/>
    <property type="evidence" value="ECO:0007669"/>
    <property type="project" value="UniProtKB-KW"/>
</dbReference>
<dbReference type="Gene3D" id="1.10.640.10">
    <property type="entry name" value="Haem peroxidase domain superfamily, animal type"/>
    <property type="match status" value="1"/>
</dbReference>
<name>A0A5E4M3R6_9HEMI</name>
<keyword evidence="4" id="KW-0408">Iron</keyword>
<dbReference type="OrthoDB" id="6333650at2759"/>
<gene>
    <name evidence="5" type="ORF">CINCED_3A018783</name>
</gene>
<dbReference type="InterPro" id="IPR010255">
    <property type="entry name" value="Haem_peroxidase_sf"/>
</dbReference>
<dbReference type="InterPro" id="IPR019791">
    <property type="entry name" value="Haem_peroxidase_animal"/>
</dbReference>
<dbReference type="InterPro" id="IPR050783">
    <property type="entry name" value="Oxylipin_biosynth_metab"/>
</dbReference>
<dbReference type="PRINTS" id="PR00457">
    <property type="entry name" value="ANPEROXIDASE"/>
</dbReference>
<accession>A0A5E4M3R6</accession>
<evidence type="ECO:0000256" key="2">
    <source>
        <dbReference type="ARBA" id="ARBA00022964"/>
    </source>
</evidence>
<dbReference type="GO" id="GO:0043005">
    <property type="term" value="C:neuron projection"/>
    <property type="evidence" value="ECO:0007669"/>
    <property type="project" value="TreeGrafter"/>
</dbReference>
<evidence type="ECO:0000256" key="3">
    <source>
        <dbReference type="ARBA" id="ARBA00023002"/>
    </source>
</evidence>
<keyword evidence="6" id="KW-1185">Reference proteome</keyword>
<dbReference type="PANTHER" id="PTHR11903:SF39">
    <property type="entry name" value="PROSTAGLANDIN G_H SYNTHASE 2-LIKE"/>
    <property type="match status" value="1"/>
</dbReference>
<dbReference type="PANTHER" id="PTHR11903">
    <property type="entry name" value="PROSTAGLANDIN G/H SYNTHASE"/>
    <property type="match status" value="1"/>
</dbReference>
<dbReference type="GO" id="GO:0016702">
    <property type="term" value="F:oxidoreductase activity, acting on single donors with incorporation of molecular oxygen, incorporation of two atoms of oxygen"/>
    <property type="evidence" value="ECO:0007669"/>
    <property type="project" value="TreeGrafter"/>
</dbReference>
<evidence type="ECO:0000313" key="6">
    <source>
        <dbReference type="Proteomes" id="UP000325440"/>
    </source>
</evidence>
<dbReference type="GO" id="GO:0004601">
    <property type="term" value="F:peroxidase activity"/>
    <property type="evidence" value="ECO:0007669"/>
    <property type="project" value="UniProtKB-KW"/>
</dbReference>
<dbReference type="GO" id="GO:0006979">
    <property type="term" value="P:response to oxidative stress"/>
    <property type="evidence" value="ECO:0007669"/>
    <property type="project" value="InterPro"/>
</dbReference>
<dbReference type="GO" id="GO:0004666">
    <property type="term" value="F:prostaglandin-endoperoxide synthase activity"/>
    <property type="evidence" value="ECO:0007669"/>
    <property type="project" value="TreeGrafter"/>
</dbReference>
<evidence type="ECO:0000256" key="4">
    <source>
        <dbReference type="ARBA" id="ARBA00023004"/>
    </source>
</evidence>